<gene>
    <name evidence="1" type="ORF">KI387_037269</name>
</gene>
<dbReference type="EMBL" id="JAHRHJ020000007">
    <property type="protein sequence ID" value="KAH9309358.1"/>
    <property type="molecule type" value="Genomic_DNA"/>
</dbReference>
<feature type="non-terminal residue" evidence="1">
    <location>
        <position position="1"/>
    </location>
</feature>
<evidence type="ECO:0000313" key="1">
    <source>
        <dbReference type="EMBL" id="KAH9309358.1"/>
    </source>
</evidence>
<protein>
    <submittedName>
        <fullName evidence="1">Uncharacterized protein</fullName>
    </submittedName>
</protein>
<accession>A0AA38FV06</accession>
<dbReference type="Proteomes" id="UP000824469">
    <property type="component" value="Unassembled WGS sequence"/>
</dbReference>
<dbReference type="AlphaFoldDB" id="A0AA38FV06"/>
<proteinExistence type="predicted"/>
<organism evidence="1 2">
    <name type="scientific">Taxus chinensis</name>
    <name type="common">Chinese yew</name>
    <name type="synonym">Taxus wallichiana var. chinensis</name>
    <dbReference type="NCBI Taxonomy" id="29808"/>
    <lineage>
        <taxon>Eukaryota</taxon>
        <taxon>Viridiplantae</taxon>
        <taxon>Streptophyta</taxon>
        <taxon>Embryophyta</taxon>
        <taxon>Tracheophyta</taxon>
        <taxon>Spermatophyta</taxon>
        <taxon>Pinopsida</taxon>
        <taxon>Pinidae</taxon>
        <taxon>Conifers II</taxon>
        <taxon>Cupressales</taxon>
        <taxon>Taxaceae</taxon>
        <taxon>Taxus</taxon>
    </lineage>
</organism>
<reference evidence="1 2" key="1">
    <citation type="journal article" date="2021" name="Nat. Plants">
        <title>The Taxus genome provides insights into paclitaxel biosynthesis.</title>
        <authorList>
            <person name="Xiong X."/>
            <person name="Gou J."/>
            <person name="Liao Q."/>
            <person name="Li Y."/>
            <person name="Zhou Q."/>
            <person name="Bi G."/>
            <person name="Li C."/>
            <person name="Du R."/>
            <person name="Wang X."/>
            <person name="Sun T."/>
            <person name="Guo L."/>
            <person name="Liang H."/>
            <person name="Lu P."/>
            <person name="Wu Y."/>
            <person name="Zhang Z."/>
            <person name="Ro D.K."/>
            <person name="Shang Y."/>
            <person name="Huang S."/>
            <person name="Yan J."/>
        </authorList>
    </citation>
    <scope>NUCLEOTIDE SEQUENCE [LARGE SCALE GENOMIC DNA]</scope>
    <source>
        <strain evidence="1">Ta-2019</strain>
    </source>
</reference>
<sequence length="108" mass="11986">VNRPRIERYVGMAGNGKTDKAILPKRSDRASFSGKRGSEWIFSDFPSDIVIEVDGVSFALHKFTGMVIVSFAWYSGYRVGEKHEFGGEIILGLLGEGVCTYVAMRYSV</sequence>
<name>A0AA38FV06_TAXCH</name>
<comment type="caution">
    <text evidence="1">The sequence shown here is derived from an EMBL/GenBank/DDBJ whole genome shotgun (WGS) entry which is preliminary data.</text>
</comment>
<evidence type="ECO:0000313" key="2">
    <source>
        <dbReference type="Proteomes" id="UP000824469"/>
    </source>
</evidence>
<keyword evidence="2" id="KW-1185">Reference proteome</keyword>